<dbReference type="Proteomes" id="UP000663722">
    <property type="component" value="Chromosome"/>
</dbReference>
<evidence type="ECO:0000313" key="2">
    <source>
        <dbReference type="Proteomes" id="UP000663722"/>
    </source>
</evidence>
<accession>A0A975BNM6</accession>
<sequence length="115" mass="13480">MSQLFTIIWDERNKTTGKSENNENFFLFLSDFPVIVARYYNFPDDKGFRGGLTKPRRGGIFVVNHAKYAAPTGLCRPGMIYYKYFVPREFCPPSPESFKISNFSYKNKNLSFLHW</sequence>
<keyword evidence="2" id="KW-1185">Reference proteome</keyword>
<name>A0A975BNM6_9BACT</name>
<organism evidence="1 2">
    <name type="scientific">Desulfonema magnum</name>
    <dbReference type="NCBI Taxonomy" id="45655"/>
    <lineage>
        <taxon>Bacteria</taxon>
        <taxon>Pseudomonadati</taxon>
        <taxon>Thermodesulfobacteriota</taxon>
        <taxon>Desulfobacteria</taxon>
        <taxon>Desulfobacterales</taxon>
        <taxon>Desulfococcaceae</taxon>
        <taxon>Desulfonema</taxon>
    </lineage>
</organism>
<proteinExistence type="predicted"/>
<protein>
    <submittedName>
        <fullName evidence="1">Uncharacterized protein</fullName>
    </submittedName>
</protein>
<dbReference type="KEGG" id="dmm:dnm_050760"/>
<dbReference type="AlphaFoldDB" id="A0A975BNM6"/>
<gene>
    <name evidence="1" type="ORF">dnm_050760</name>
</gene>
<reference evidence="1" key="1">
    <citation type="journal article" date="2021" name="Microb. Physiol.">
        <title>Proteogenomic Insights into the Physiology of Marine, Sulfate-Reducing, Filamentous Desulfonema limicola and Desulfonema magnum.</title>
        <authorList>
            <person name="Schnaars V."/>
            <person name="Wohlbrand L."/>
            <person name="Scheve S."/>
            <person name="Hinrichs C."/>
            <person name="Reinhardt R."/>
            <person name="Rabus R."/>
        </authorList>
    </citation>
    <scope>NUCLEOTIDE SEQUENCE</scope>
    <source>
        <strain evidence="1">4be13</strain>
    </source>
</reference>
<evidence type="ECO:0000313" key="1">
    <source>
        <dbReference type="EMBL" id="QTA89029.1"/>
    </source>
</evidence>
<dbReference type="EMBL" id="CP061800">
    <property type="protein sequence ID" value="QTA89029.1"/>
    <property type="molecule type" value="Genomic_DNA"/>
</dbReference>